<evidence type="ECO:0000313" key="1">
    <source>
        <dbReference type="EMBL" id="KFN03041.1"/>
    </source>
</evidence>
<dbReference type="AlphaFoldDB" id="A0A090ZFN7"/>
<protein>
    <submittedName>
        <fullName evidence="1">Uncharacterized protein</fullName>
    </submittedName>
</protein>
<name>A0A090ZFN7_9BACI</name>
<dbReference type="EMBL" id="JMQC01000008">
    <property type="protein sequence ID" value="KFN03041.1"/>
    <property type="molecule type" value="Genomic_DNA"/>
</dbReference>
<proteinExistence type="predicted"/>
<dbReference type="Proteomes" id="UP000029389">
    <property type="component" value="Unassembled WGS sequence"/>
</dbReference>
<dbReference type="PATRIC" id="fig|1405.8.peg.5077"/>
<gene>
    <name evidence="1" type="ORF">DJ93_4929</name>
</gene>
<organism evidence="1 2">
    <name type="scientific">Bacillus clarus</name>
    <dbReference type="NCBI Taxonomy" id="2338372"/>
    <lineage>
        <taxon>Bacteria</taxon>
        <taxon>Bacillati</taxon>
        <taxon>Bacillota</taxon>
        <taxon>Bacilli</taxon>
        <taxon>Bacillales</taxon>
        <taxon>Bacillaceae</taxon>
        <taxon>Bacillus</taxon>
        <taxon>Bacillus cereus group</taxon>
    </lineage>
</organism>
<reference evidence="1 2" key="1">
    <citation type="submission" date="2014-04" db="EMBL/GenBank/DDBJ databases">
        <authorList>
            <person name="Bishop-Lilly K.A."/>
            <person name="Broomall S.M."/>
            <person name="Chain P.S."/>
            <person name="Chertkov O."/>
            <person name="Coyne S.R."/>
            <person name="Daligault H.E."/>
            <person name="Davenport K.W."/>
            <person name="Erkkila T."/>
            <person name="Frey K.G."/>
            <person name="Gibbons H.S."/>
            <person name="Gu W."/>
            <person name="Jaissle J."/>
            <person name="Johnson S.L."/>
            <person name="Koroleva G.I."/>
            <person name="Ladner J.T."/>
            <person name="Lo C.-C."/>
            <person name="Minogue T.D."/>
            <person name="Munk C."/>
            <person name="Palacios G.F."/>
            <person name="Redden C.L."/>
            <person name="Rosenzweig C.N."/>
            <person name="Scholz M.B."/>
            <person name="Teshima H."/>
            <person name="Xu Y."/>
        </authorList>
    </citation>
    <scope>NUCLEOTIDE SEQUENCE [LARGE SCALE GENOMIC DNA]</scope>
    <source>
        <strain evidence="1 2">BHP</strain>
    </source>
</reference>
<evidence type="ECO:0000313" key="2">
    <source>
        <dbReference type="Proteomes" id="UP000029389"/>
    </source>
</evidence>
<comment type="caution">
    <text evidence="1">The sequence shown here is derived from an EMBL/GenBank/DDBJ whole genome shotgun (WGS) entry which is preliminary data.</text>
</comment>
<sequence>MVWAILLLIFVFVVGALMKIPEISREEIHNNQQKMKIKWIHIKSQFSSNELHPNC</sequence>
<accession>A0A090ZFN7</accession>